<evidence type="ECO:0000313" key="2">
    <source>
        <dbReference type="Proteomes" id="UP000499080"/>
    </source>
</evidence>
<dbReference type="EMBL" id="BGPR01022369">
    <property type="protein sequence ID" value="GBN88605.1"/>
    <property type="molecule type" value="Genomic_DNA"/>
</dbReference>
<keyword evidence="2" id="KW-1185">Reference proteome</keyword>
<organism evidence="1 2">
    <name type="scientific">Araneus ventricosus</name>
    <name type="common">Orbweaver spider</name>
    <name type="synonym">Epeira ventricosa</name>
    <dbReference type="NCBI Taxonomy" id="182803"/>
    <lineage>
        <taxon>Eukaryota</taxon>
        <taxon>Metazoa</taxon>
        <taxon>Ecdysozoa</taxon>
        <taxon>Arthropoda</taxon>
        <taxon>Chelicerata</taxon>
        <taxon>Arachnida</taxon>
        <taxon>Araneae</taxon>
        <taxon>Araneomorphae</taxon>
        <taxon>Entelegynae</taxon>
        <taxon>Araneoidea</taxon>
        <taxon>Araneidae</taxon>
        <taxon>Araneus</taxon>
    </lineage>
</organism>
<sequence>MGRGVGLEERLPVVEAISLSLGTRCNFLELQNRPVGHPAFLIARRPVPKGCKTIITRPFIKRKGRRKKEQKGYIHTRKQHLKADPDVVLSKVKKTKVDFGLYRGGAYKSLIPAYYFKELTSCTLSVDSSLKLGPPANGGTGSAGSA</sequence>
<name>A0A4Y2SND4_ARAVE</name>
<protein>
    <submittedName>
        <fullName evidence="1">Uncharacterized protein</fullName>
    </submittedName>
</protein>
<dbReference type="Proteomes" id="UP000499080">
    <property type="component" value="Unassembled WGS sequence"/>
</dbReference>
<gene>
    <name evidence="1" type="ORF">AVEN_203348_1</name>
</gene>
<accession>A0A4Y2SND4</accession>
<dbReference type="AlphaFoldDB" id="A0A4Y2SND4"/>
<reference evidence="1 2" key="1">
    <citation type="journal article" date="2019" name="Sci. Rep.">
        <title>Orb-weaving spider Araneus ventricosus genome elucidates the spidroin gene catalogue.</title>
        <authorList>
            <person name="Kono N."/>
            <person name="Nakamura H."/>
            <person name="Ohtoshi R."/>
            <person name="Moran D.A.P."/>
            <person name="Shinohara A."/>
            <person name="Yoshida Y."/>
            <person name="Fujiwara M."/>
            <person name="Mori M."/>
            <person name="Tomita M."/>
            <person name="Arakawa K."/>
        </authorList>
    </citation>
    <scope>NUCLEOTIDE SEQUENCE [LARGE SCALE GENOMIC DNA]</scope>
</reference>
<evidence type="ECO:0000313" key="1">
    <source>
        <dbReference type="EMBL" id="GBN88605.1"/>
    </source>
</evidence>
<proteinExistence type="predicted"/>
<comment type="caution">
    <text evidence="1">The sequence shown here is derived from an EMBL/GenBank/DDBJ whole genome shotgun (WGS) entry which is preliminary data.</text>
</comment>